<feature type="transmembrane region" description="Helical" evidence="1">
    <location>
        <begin position="6"/>
        <end position="26"/>
    </location>
</feature>
<organism evidence="2">
    <name type="scientific">marine sediment metagenome</name>
    <dbReference type="NCBI Taxonomy" id="412755"/>
    <lineage>
        <taxon>unclassified sequences</taxon>
        <taxon>metagenomes</taxon>
        <taxon>ecological metagenomes</taxon>
    </lineage>
</organism>
<keyword evidence="1" id="KW-1133">Transmembrane helix</keyword>
<evidence type="ECO:0000313" key="2">
    <source>
        <dbReference type="EMBL" id="KKN18012.1"/>
    </source>
</evidence>
<gene>
    <name evidence="2" type="ORF">LCGC14_0960010</name>
</gene>
<comment type="caution">
    <text evidence="2">The sequence shown here is derived from an EMBL/GenBank/DDBJ whole genome shotgun (WGS) entry which is preliminary data.</text>
</comment>
<sequence length="370" mass="42968">MKRQLHIFGMILSSAVLWFGMSALGYTHKKERSQKVFTAYLKDSVEVEVYLVYDEREVPLKYFSHIKSPVCEEGICYELIVDLHWDVLGHFLEYREEPKNPFTKFDHIRFSESDHQKLKSILADKTSLLANYDAEELVDTEIEIQSDIIDAVTGATYQSLKGAVVPGAVYSSHTLWHIVNDNISDQIMEHTESVMNDPLLISLLESKRYNLQLYALKKVDFKIDKYVPYVFRLISEGESYVPYFAIEKIPQEIWASTIYQEKSIRLLEKVEFKLQNEILGKLQHNSISDSSLRLLTTKINVLDKNQIEKVFQILYANKDKLTRNSIDEIASLLSSDEILISTSAYDLLKKVGLQYKHIVIELKEYKYKTK</sequence>
<proteinExistence type="predicted"/>
<accession>A0A0F9P0W4</accession>
<dbReference type="AlphaFoldDB" id="A0A0F9P0W4"/>
<protein>
    <submittedName>
        <fullName evidence="2">Uncharacterized protein</fullName>
    </submittedName>
</protein>
<name>A0A0F9P0W4_9ZZZZ</name>
<keyword evidence="1" id="KW-0812">Transmembrane</keyword>
<dbReference type="EMBL" id="LAZR01003468">
    <property type="protein sequence ID" value="KKN18012.1"/>
    <property type="molecule type" value="Genomic_DNA"/>
</dbReference>
<keyword evidence="1" id="KW-0472">Membrane</keyword>
<reference evidence="2" key="1">
    <citation type="journal article" date="2015" name="Nature">
        <title>Complex archaea that bridge the gap between prokaryotes and eukaryotes.</title>
        <authorList>
            <person name="Spang A."/>
            <person name="Saw J.H."/>
            <person name="Jorgensen S.L."/>
            <person name="Zaremba-Niedzwiedzka K."/>
            <person name="Martijn J."/>
            <person name="Lind A.E."/>
            <person name="van Eijk R."/>
            <person name="Schleper C."/>
            <person name="Guy L."/>
            <person name="Ettema T.J."/>
        </authorList>
    </citation>
    <scope>NUCLEOTIDE SEQUENCE</scope>
</reference>
<evidence type="ECO:0000256" key="1">
    <source>
        <dbReference type="SAM" id="Phobius"/>
    </source>
</evidence>